<comment type="caution">
    <text evidence="8">The sequence shown here is derived from an EMBL/GenBank/DDBJ whole genome shotgun (WGS) entry which is preliminary data.</text>
</comment>
<evidence type="ECO:0000313" key="9">
    <source>
        <dbReference type="Proteomes" id="UP001144341"/>
    </source>
</evidence>
<evidence type="ECO:0000256" key="2">
    <source>
        <dbReference type="ARBA" id="ARBA00009399"/>
    </source>
</evidence>
<feature type="domain" description="GtrA/DPMS transmembrane" evidence="7">
    <location>
        <begin position="19"/>
        <end position="131"/>
    </location>
</feature>
<sequence>MIKWSSVQIFLKAQVSAFSGGITDYGLMILLTEIFHIHFTISILISGTFGGMVNFYINRNWAFKNQGDYTVAAKTQFFRFFGVVLGSISLKSTGTYFLHQSLHIDYRIGRLLIDSLVSYGFNYPLMKFWVFDTNNKTTKIKASD</sequence>
<feature type="transmembrane region" description="Helical" evidence="6">
    <location>
        <begin position="37"/>
        <end position="57"/>
    </location>
</feature>
<gene>
    <name evidence="8" type="ORF">O0931_07480</name>
</gene>
<dbReference type="Pfam" id="PF04138">
    <property type="entry name" value="GtrA_DPMS_TM"/>
    <property type="match status" value="1"/>
</dbReference>
<dbReference type="InterPro" id="IPR051401">
    <property type="entry name" value="GtrA_CellWall_Glycosyl"/>
</dbReference>
<dbReference type="Proteomes" id="UP001144341">
    <property type="component" value="Unassembled WGS sequence"/>
</dbReference>
<dbReference type="PANTHER" id="PTHR38459">
    <property type="entry name" value="PROPHAGE BACTOPRENOL-LINKED GLUCOSE TRANSLOCASE HOMOLOG"/>
    <property type="match status" value="1"/>
</dbReference>
<accession>A0ABT4KW35</accession>
<comment type="subcellular location">
    <subcellularLocation>
        <location evidence="1">Membrane</location>
        <topology evidence="1">Multi-pass membrane protein</topology>
    </subcellularLocation>
</comment>
<keyword evidence="4 6" id="KW-1133">Transmembrane helix</keyword>
<evidence type="ECO:0000256" key="1">
    <source>
        <dbReference type="ARBA" id="ARBA00004141"/>
    </source>
</evidence>
<dbReference type="PANTHER" id="PTHR38459:SF1">
    <property type="entry name" value="PROPHAGE BACTOPRENOL-LINKED GLUCOSE TRANSLOCASE HOMOLOG"/>
    <property type="match status" value="1"/>
</dbReference>
<evidence type="ECO:0000259" key="7">
    <source>
        <dbReference type="Pfam" id="PF04138"/>
    </source>
</evidence>
<keyword evidence="9" id="KW-1185">Reference proteome</keyword>
<evidence type="ECO:0000313" key="8">
    <source>
        <dbReference type="EMBL" id="MCZ4223136.1"/>
    </source>
</evidence>
<organism evidence="8 9">
    <name type="scientific">Pedobacter rhodius</name>
    <dbReference type="NCBI Taxonomy" id="3004098"/>
    <lineage>
        <taxon>Bacteria</taxon>
        <taxon>Pseudomonadati</taxon>
        <taxon>Bacteroidota</taxon>
        <taxon>Sphingobacteriia</taxon>
        <taxon>Sphingobacteriales</taxon>
        <taxon>Sphingobacteriaceae</taxon>
        <taxon>Pedobacter</taxon>
    </lineage>
</organism>
<dbReference type="InterPro" id="IPR007267">
    <property type="entry name" value="GtrA_DPMS_TM"/>
</dbReference>
<dbReference type="RefSeq" id="WP_269414936.1">
    <property type="nucleotide sequence ID" value="NZ_JAPWGL010000002.1"/>
</dbReference>
<evidence type="ECO:0000256" key="5">
    <source>
        <dbReference type="ARBA" id="ARBA00023136"/>
    </source>
</evidence>
<proteinExistence type="inferred from homology"/>
<keyword evidence="3 6" id="KW-0812">Transmembrane</keyword>
<reference evidence="8" key="1">
    <citation type="submission" date="2022-12" db="EMBL/GenBank/DDBJ databases">
        <title>Genome sequence of SJ11.</title>
        <authorList>
            <person name="Woo H."/>
        </authorList>
    </citation>
    <scope>NUCLEOTIDE SEQUENCE</scope>
    <source>
        <strain evidence="8">SJ11</strain>
    </source>
</reference>
<evidence type="ECO:0000256" key="3">
    <source>
        <dbReference type="ARBA" id="ARBA00022692"/>
    </source>
</evidence>
<evidence type="ECO:0000256" key="6">
    <source>
        <dbReference type="SAM" id="Phobius"/>
    </source>
</evidence>
<comment type="similarity">
    <text evidence="2">Belongs to the GtrA family.</text>
</comment>
<evidence type="ECO:0000256" key="4">
    <source>
        <dbReference type="ARBA" id="ARBA00022989"/>
    </source>
</evidence>
<name>A0ABT4KW35_9SPHI</name>
<keyword evidence="5 6" id="KW-0472">Membrane</keyword>
<dbReference type="EMBL" id="JAPWGL010000002">
    <property type="protein sequence ID" value="MCZ4223136.1"/>
    <property type="molecule type" value="Genomic_DNA"/>
</dbReference>
<protein>
    <submittedName>
        <fullName evidence="8">GtrA family protein</fullName>
    </submittedName>
</protein>
<feature type="transmembrane region" description="Helical" evidence="6">
    <location>
        <begin position="77"/>
        <end position="98"/>
    </location>
</feature>